<gene>
    <name evidence="1" type="ordered locus">NT01EI_3642</name>
</gene>
<dbReference type="Proteomes" id="UP000001485">
    <property type="component" value="Chromosome"/>
</dbReference>
<organism evidence="1 2">
    <name type="scientific">Edwardsiella ictaluri (strain 93-146)</name>
    <dbReference type="NCBI Taxonomy" id="634503"/>
    <lineage>
        <taxon>Bacteria</taxon>
        <taxon>Pseudomonadati</taxon>
        <taxon>Pseudomonadota</taxon>
        <taxon>Gammaproteobacteria</taxon>
        <taxon>Enterobacterales</taxon>
        <taxon>Hafniaceae</taxon>
        <taxon>Edwardsiella</taxon>
    </lineage>
</organism>
<dbReference type="EMBL" id="CP001600">
    <property type="protein sequence ID" value="ACR70770.1"/>
    <property type="molecule type" value="Genomic_DNA"/>
</dbReference>
<dbReference type="HOGENOM" id="CLU_217527_0_0_6"/>
<name>C5BGS3_EDWI9</name>
<proteinExistence type="predicted"/>
<dbReference type="AlphaFoldDB" id="C5BGS3"/>
<accession>C5BGS3</accession>
<reference evidence="2" key="1">
    <citation type="submission" date="2009-03" db="EMBL/GenBank/DDBJ databases">
        <title>Complete genome sequence of Edwardsiella ictaluri 93-146.</title>
        <authorList>
            <person name="Williams M.L."/>
            <person name="Gillaspy A.F."/>
            <person name="Dyer D.W."/>
            <person name="Thune R.L."/>
            <person name="Waldbieser G.C."/>
            <person name="Schuster S.C."/>
            <person name="Gipson J."/>
            <person name="Zaitshik J."/>
            <person name="Landry C."/>
            <person name="Lawrence M.L."/>
        </authorList>
    </citation>
    <scope>NUCLEOTIDE SEQUENCE [LARGE SCALE GENOMIC DNA]</scope>
    <source>
        <strain evidence="2">93-146</strain>
    </source>
</reference>
<reference evidence="1 2" key="2">
    <citation type="journal article" date="2012" name="J. Bacteriol.">
        <title>Genome Sequence of Edwardsiella ictaluri 93-146, a Strain Associated with a Natural Channel Catfish Outbreak of Enteric Septicemia of Catfish.</title>
        <authorList>
            <person name="Williams M.L."/>
            <person name="Gillaspy A.F."/>
            <person name="Dyer D.W."/>
            <person name="Thune R.L."/>
            <person name="Waldbieser G.C."/>
            <person name="Schuster S.C."/>
            <person name="Gipson J."/>
            <person name="Zaitshik J."/>
            <person name="Landry C."/>
            <person name="Banes M.M."/>
            <person name="Lawrence M.L."/>
        </authorList>
    </citation>
    <scope>NUCLEOTIDE SEQUENCE [LARGE SCALE GENOMIC DNA]</scope>
    <source>
        <strain evidence="1 2">93-146</strain>
    </source>
</reference>
<evidence type="ECO:0000313" key="2">
    <source>
        <dbReference type="Proteomes" id="UP000001485"/>
    </source>
</evidence>
<evidence type="ECO:0000313" key="1">
    <source>
        <dbReference type="EMBL" id="ACR70770.1"/>
    </source>
</evidence>
<protein>
    <submittedName>
        <fullName evidence="1">Uncharacterized protein</fullName>
    </submittedName>
</protein>
<sequence length="38" mass="4556">MLTEIVIKKTKIQRNPFCGRSFHFDNPRRDQLLIDILV</sequence>
<dbReference type="KEGG" id="eic:NT01EI_3642"/>